<dbReference type="OrthoDB" id="4424523at2759"/>
<organism evidence="1 2">
    <name type="scientific">Elsinoe batatas</name>
    <dbReference type="NCBI Taxonomy" id="2601811"/>
    <lineage>
        <taxon>Eukaryota</taxon>
        <taxon>Fungi</taxon>
        <taxon>Dikarya</taxon>
        <taxon>Ascomycota</taxon>
        <taxon>Pezizomycotina</taxon>
        <taxon>Dothideomycetes</taxon>
        <taxon>Dothideomycetidae</taxon>
        <taxon>Myriangiales</taxon>
        <taxon>Elsinoaceae</taxon>
        <taxon>Elsinoe</taxon>
    </lineage>
</organism>
<name>A0A8K0L009_9PEZI</name>
<proteinExistence type="predicted"/>
<dbReference type="EMBL" id="JAESVG020000010">
    <property type="protein sequence ID" value="KAG8623333.1"/>
    <property type="molecule type" value="Genomic_DNA"/>
</dbReference>
<comment type="caution">
    <text evidence="1">The sequence shown here is derived from an EMBL/GenBank/DDBJ whole genome shotgun (WGS) entry which is preliminary data.</text>
</comment>
<protein>
    <submittedName>
        <fullName evidence="1">Uncharacterized protein</fullName>
    </submittedName>
</protein>
<accession>A0A8K0L009</accession>
<dbReference type="AlphaFoldDB" id="A0A8K0L009"/>
<gene>
    <name evidence="1" type="ORF">KVT40_008309</name>
</gene>
<evidence type="ECO:0000313" key="2">
    <source>
        <dbReference type="Proteomes" id="UP000809789"/>
    </source>
</evidence>
<dbReference type="Proteomes" id="UP000809789">
    <property type="component" value="Unassembled WGS sequence"/>
</dbReference>
<keyword evidence="2" id="KW-1185">Reference proteome</keyword>
<reference evidence="1" key="1">
    <citation type="submission" date="2021-07" db="EMBL/GenBank/DDBJ databases">
        <title>Elsinoe batatas strain:CRI-CJ2 Genome sequencing and assembly.</title>
        <authorList>
            <person name="Huang L."/>
        </authorList>
    </citation>
    <scope>NUCLEOTIDE SEQUENCE</scope>
    <source>
        <strain evidence="1">CRI-CJ2</strain>
    </source>
</reference>
<evidence type="ECO:0000313" key="1">
    <source>
        <dbReference type="EMBL" id="KAG8623333.1"/>
    </source>
</evidence>
<sequence length="211" mass="24407">MKCLTEECGDNVWGLTIYRCTYSDDSAWTRFMAIINERTRYSLDRQSLPELFTTLDWNVQDDRRLLDGATVDFVRERFKLWKAEALKGVDERLIKCALPRHNHCIHVDEAALRSVVDAPEPPPPKFHIPGLDTKRPPMNLDGYVNLVAEVWDEDEGRDSGVDEPEVDGEDYADVGYCRVQADYLAPTVYVQLMEQQGYRWLYNRPPGMAYI</sequence>